<dbReference type="RefSeq" id="WP_289456850.1">
    <property type="nucleotide sequence ID" value="NZ_JAUCGQ010000004.1"/>
</dbReference>
<dbReference type="Proteomes" id="UP001529338">
    <property type="component" value="Unassembled WGS sequence"/>
</dbReference>
<feature type="compositionally biased region" description="Basic and acidic residues" evidence="1">
    <location>
        <begin position="341"/>
        <end position="352"/>
    </location>
</feature>
<evidence type="ECO:0000313" key="3">
    <source>
        <dbReference type="Proteomes" id="UP001529338"/>
    </source>
</evidence>
<name>A0ABT7SK76_9CELL</name>
<reference evidence="2 3" key="1">
    <citation type="submission" date="2023-06" db="EMBL/GenBank/DDBJ databases">
        <title>Cellulomonas sp. MW4 Whole genome sequence.</title>
        <authorList>
            <person name="Park S."/>
        </authorList>
    </citation>
    <scope>NUCLEOTIDE SEQUENCE [LARGE SCALE GENOMIC DNA]</scope>
    <source>
        <strain evidence="2 3">MW4</strain>
    </source>
</reference>
<sequence>MTLLDAIAAVESPLQLLGALEAHAAGLGGVTTTVHVRADVPALDVAAAAMRGVGLPGGLELTSLPSPRPGSAHWLVGDAFSGRWQAQLARTAPHGDVVLLDDGLATVALARLLVAGRPLIRPSRSSTGAPAAGRRALGGLVTHRLRALAGAGRLRLFTAMPLDPGLLGGLRDLGVDVMTHRFEWLAGRPVVPAPAERTVVVGSALVADGWVRPQPYVEWVRAVGAGEPLLYLPHRRSDTRTVGRIASIDGVRVQPPGLPVEMLLGGLRPPQRVVCLPSTAYVLLGALHASTGVRVDAQPVPDDWWTGRAAPLVREHLSSVLALRPSTHAGPTASEESTVDVDGRLDVEGLRP</sequence>
<proteinExistence type="predicted"/>
<dbReference type="EMBL" id="JAUCGQ010000004">
    <property type="protein sequence ID" value="MDM7856595.1"/>
    <property type="molecule type" value="Genomic_DNA"/>
</dbReference>
<feature type="region of interest" description="Disordered" evidence="1">
    <location>
        <begin position="325"/>
        <end position="352"/>
    </location>
</feature>
<evidence type="ECO:0000313" key="2">
    <source>
        <dbReference type="EMBL" id="MDM7856595.1"/>
    </source>
</evidence>
<gene>
    <name evidence="2" type="ORF">QRT04_16775</name>
</gene>
<accession>A0ABT7SK76</accession>
<comment type="caution">
    <text evidence="2">The sequence shown here is derived from an EMBL/GenBank/DDBJ whole genome shotgun (WGS) entry which is preliminary data.</text>
</comment>
<keyword evidence="3" id="KW-1185">Reference proteome</keyword>
<organism evidence="2 3">
    <name type="scientific">Cellulomonas alba</name>
    <dbReference type="NCBI Taxonomy" id="3053467"/>
    <lineage>
        <taxon>Bacteria</taxon>
        <taxon>Bacillati</taxon>
        <taxon>Actinomycetota</taxon>
        <taxon>Actinomycetes</taxon>
        <taxon>Micrococcales</taxon>
        <taxon>Cellulomonadaceae</taxon>
        <taxon>Cellulomonas</taxon>
    </lineage>
</organism>
<evidence type="ECO:0000256" key="1">
    <source>
        <dbReference type="SAM" id="MobiDB-lite"/>
    </source>
</evidence>
<protein>
    <submittedName>
        <fullName evidence="2">Uncharacterized protein</fullName>
    </submittedName>
</protein>